<organism evidence="1 2">
    <name type="scientific">Brucella grignonensis</name>
    <dbReference type="NCBI Taxonomy" id="94627"/>
    <lineage>
        <taxon>Bacteria</taxon>
        <taxon>Pseudomonadati</taxon>
        <taxon>Pseudomonadota</taxon>
        <taxon>Alphaproteobacteria</taxon>
        <taxon>Hyphomicrobiales</taxon>
        <taxon>Brucellaceae</taxon>
        <taxon>Brucella/Ochrobactrum group</taxon>
        <taxon>Brucella</taxon>
    </lineage>
</organism>
<sequence length="38" mass="4473">MNAMPLISEDRSYRWIARDLALSKNTVAEIIKRNRENP</sequence>
<comment type="caution">
    <text evidence="1">The sequence shown here is derived from an EMBL/GenBank/DDBJ whole genome shotgun (WGS) entry which is preliminary data.</text>
</comment>
<dbReference type="Proteomes" id="UP000216478">
    <property type="component" value="Unassembled WGS sequence"/>
</dbReference>
<reference evidence="1 2" key="1">
    <citation type="submission" date="2017-07" db="EMBL/GenBank/DDBJ databases">
        <title>Phylogenetic study on the rhizospheric bacterium Ochrobactrum sp. A44.</title>
        <authorList>
            <person name="Krzyzanowska D.M."/>
            <person name="Ossowicki A."/>
            <person name="Rajewska M."/>
            <person name="Maciag T."/>
            <person name="Kaczynski Z."/>
            <person name="Czerwicka M."/>
            <person name="Jafra S."/>
        </authorList>
    </citation>
    <scope>NUCLEOTIDE SEQUENCE [LARGE SCALE GENOMIC DNA]</scope>
    <source>
        <strain evidence="1 2">OgA9a</strain>
    </source>
</reference>
<dbReference type="AlphaFoldDB" id="A0A256F0S7"/>
<name>A0A256F0S7_9HYPH</name>
<dbReference type="EMBL" id="NNRL01000166">
    <property type="protein sequence ID" value="OYR08447.1"/>
    <property type="molecule type" value="Genomic_DNA"/>
</dbReference>
<keyword evidence="2" id="KW-1185">Reference proteome</keyword>
<proteinExistence type="predicted"/>
<accession>A0A256F0S7</accession>
<evidence type="ECO:0000313" key="2">
    <source>
        <dbReference type="Proteomes" id="UP000216478"/>
    </source>
</evidence>
<protein>
    <submittedName>
        <fullName evidence="1">Uncharacterized protein</fullName>
    </submittedName>
</protein>
<evidence type="ECO:0000313" key="1">
    <source>
        <dbReference type="EMBL" id="OYR08447.1"/>
    </source>
</evidence>
<gene>
    <name evidence="1" type="ORF">CEV33_3199</name>
</gene>